<evidence type="ECO:0000259" key="1">
    <source>
        <dbReference type="PROSITE" id="PS51518"/>
    </source>
</evidence>
<proteinExistence type="predicted"/>
<dbReference type="Gene3D" id="2.30.30.140">
    <property type="match status" value="1"/>
</dbReference>
<dbReference type="InterPro" id="IPR037802">
    <property type="entry name" value="SGF29"/>
</dbReference>
<dbReference type="GO" id="GO:0000124">
    <property type="term" value="C:SAGA complex"/>
    <property type="evidence" value="ECO:0007669"/>
    <property type="project" value="InterPro"/>
</dbReference>
<dbReference type="Pfam" id="PF07039">
    <property type="entry name" value="SGF29_Tudor"/>
    <property type="match status" value="1"/>
</dbReference>
<gene>
    <name evidence="2" type="ORF">TRFO_03300</name>
</gene>
<dbReference type="PANTHER" id="PTHR21539">
    <property type="entry name" value="SAGA-ASSOCIATED FACTOR 29"/>
    <property type="match status" value="1"/>
</dbReference>
<reference evidence="2" key="1">
    <citation type="submission" date="2016-10" db="EMBL/GenBank/DDBJ databases">
        <authorList>
            <person name="Benchimol M."/>
            <person name="Almeida L.G."/>
            <person name="Vasconcelos A.T."/>
            <person name="Perreira-Neves A."/>
            <person name="Rosa I.A."/>
            <person name="Tasca T."/>
            <person name="Bogo M.R."/>
            <person name="de Souza W."/>
        </authorList>
    </citation>
    <scope>NUCLEOTIDE SEQUENCE [LARGE SCALE GENOMIC DNA]</scope>
    <source>
        <strain evidence="2">K</strain>
    </source>
</reference>
<dbReference type="AlphaFoldDB" id="A0A1J4KR25"/>
<feature type="domain" description="SGF29 C-terminal" evidence="1">
    <location>
        <begin position="130"/>
        <end position="267"/>
    </location>
</feature>
<name>A0A1J4KR25_9EUKA</name>
<dbReference type="OrthoDB" id="10483068at2759"/>
<evidence type="ECO:0000313" key="3">
    <source>
        <dbReference type="Proteomes" id="UP000179807"/>
    </source>
</evidence>
<dbReference type="InterPro" id="IPR010750">
    <property type="entry name" value="SGF29_tudor-like_dom"/>
</dbReference>
<sequence length="267" mass="30997">MNNQNEFIQKLNLLKVSIDQLDSDIKSIAAHELHFQPNKNDYQTKHVVEEIRKINTLIMKQYDISVNSAKDLSQCVDHMLSETKKEKPVAQEHQFPTKDEVSAMMQDFFKSKIKTRLSPIPMYCGCYAFRNKTPKEGHFVCAHIDGNFILMIVSHFEDGICSVFDPTDFDSEIKIIKLKNDEWTPLPTIIPERPIKRWEHAKDSTVLSLWPNQDGTWTTAFYKATVKLQPCDRADNEDRGYELDFGDNMVHVVPEKFIVTFPEGWQN</sequence>
<dbReference type="EMBL" id="MLAK01000509">
    <property type="protein sequence ID" value="OHT13554.1"/>
    <property type="molecule type" value="Genomic_DNA"/>
</dbReference>
<comment type="caution">
    <text evidence="2">The sequence shown here is derived from an EMBL/GenBank/DDBJ whole genome shotgun (WGS) entry which is preliminary data.</text>
</comment>
<dbReference type="RefSeq" id="XP_068366690.1">
    <property type="nucleotide sequence ID" value="XM_068491205.1"/>
</dbReference>
<dbReference type="PROSITE" id="PS51518">
    <property type="entry name" value="SGF29_C"/>
    <property type="match status" value="1"/>
</dbReference>
<dbReference type="Proteomes" id="UP000179807">
    <property type="component" value="Unassembled WGS sequence"/>
</dbReference>
<dbReference type="VEuPathDB" id="TrichDB:TRFO_03300"/>
<accession>A0A1J4KR25</accession>
<evidence type="ECO:0000313" key="2">
    <source>
        <dbReference type="EMBL" id="OHT13554.1"/>
    </source>
</evidence>
<keyword evidence="3" id="KW-1185">Reference proteome</keyword>
<protein>
    <recommendedName>
        <fullName evidence="1">SGF29 C-terminal domain-containing protein</fullName>
    </recommendedName>
</protein>
<dbReference type="GeneID" id="94825909"/>
<organism evidence="2 3">
    <name type="scientific">Tritrichomonas foetus</name>
    <dbReference type="NCBI Taxonomy" id="1144522"/>
    <lineage>
        <taxon>Eukaryota</taxon>
        <taxon>Metamonada</taxon>
        <taxon>Parabasalia</taxon>
        <taxon>Tritrichomonadida</taxon>
        <taxon>Tritrichomonadidae</taxon>
        <taxon>Tritrichomonas</taxon>
    </lineage>
</organism>
<dbReference type="PANTHER" id="PTHR21539:SF0">
    <property type="entry name" value="SAGA-ASSOCIATED FACTOR 29"/>
    <property type="match status" value="1"/>
</dbReference>